<reference evidence="1 2" key="1">
    <citation type="submission" date="2018-07" db="EMBL/GenBank/DDBJ databases">
        <title>Chitinophaga K2CV101002-2 sp. nov., isolated from a monsoon evergreen broad-leaved forest soil.</title>
        <authorList>
            <person name="Lv Y."/>
        </authorList>
    </citation>
    <scope>NUCLEOTIDE SEQUENCE [LARGE SCALE GENOMIC DNA]</scope>
    <source>
        <strain evidence="1 2">GDMCC 1.1288</strain>
    </source>
</reference>
<accession>A0A3E1Y870</accession>
<evidence type="ECO:0000313" key="2">
    <source>
        <dbReference type="Proteomes" id="UP000260644"/>
    </source>
</evidence>
<proteinExistence type="predicted"/>
<sequence>MRKEMRNQENALYLSPFFYKKKEFSLLTDISFLLSVPGSSMNELAKQTHYHSITRTKIRISTTFDM</sequence>
<gene>
    <name evidence="1" type="ORF">DVR12_15825</name>
</gene>
<dbReference type="RefSeq" id="WP_116976779.1">
    <property type="nucleotide sequence ID" value="NZ_QPMM01000008.1"/>
</dbReference>
<dbReference type="Proteomes" id="UP000260644">
    <property type="component" value="Unassembled WGS sequence"/>
</dbReference>
<keyword evidence="2" id="KW-1185">Reference proteome</keyword>
<protein>
    <submittedName>
        <fullName evidence="1">Uncharacterized protein</fullName>
    </submittedName>
</protein>
<dbReference type="OrthoDB" id="6430772at2"/>
<organism evidence="1 2">
    <name type="scientific">Chitinophaga silvatica</name>
    <dbReference type="NCBI Taxonomy" id="2282649"/>
    <lineage>
        <taxon>Bacteria</taxon>
        <taxon>Pseudomonadati</taxon>
        <taxon>Bacteroidota</taxon>
        <taxon>Chitinophagia</taxon>
        <taxon>Chitinophagales</taxon>
        <taxon>Chitinophagaceae</taxon>
        <taxon>Chitinophaga</taxon>
    </lineage>
</organism>
<evidence type="ECO:0000313" key="1">
    <source>
        <dbReference type="EMBL" id="RFS21368.1"/>
    </source>
</evidence>
<dbReference type="EMBL" id="QPMM01000008">
    <property type="protein sequence ID" value="RFS21368.1"/>
    <property type="molecule type" value="Genomic_DNA"/>
</dbReference>
<dbReference type="AlphaFoldDB" id="A0A3E1Y870"/>
<comment type="caution">
    <text evidence="1">The sequence shown here is derived from an EMBL/GenBank/DDBJ whole genome shotgun (WGS) entry which is preliminary data.</text>
</comment>
<name>A0A3E1Y870_9BACT</name>